<sequence length="121" mass="14302">MNHHKFHQQPVMRNCLPHVKFQRWFQLRIKMLLQQTLYPMSSHQESKTKKTNIMIRRIPLCQPPLPARVFRRWVAIVSRPALTRKQLLLLFCLSAARPSDDVITMNCDVLMRHGDVIISTC</sequence>
<keyword evidence="2" id="KW-1185">Reference proteome</keyword>
<dbReference type="EMBL" id="EAAA01000331">
    <property type="status" value="NOT_ANNOTATED_CDS"/>
    <property type="molecule type" value="Genomic_DNA"/>
</dbReference>
<evidence type="ECO:0000313" key="2">
    <source>
        <dbReference type="Proteomes" id="UP000008144"/>
    </source>
</evidence>
<proteinExistence type="predicted"/>
<reference evidence="1" key="3">
    <citation type="submission" date="2025-08" db="UniProtKB">
        <authorList>
            <consortium name="Ensembl"/>
        </authorList>
    </citation>
    <scope>IDENTIFICATION</scope>
</reference>
<reference evidence="1" key="2">
    <citation type="journal article" date="2008" name="Genome Biol.">
        <title>Improved genome assembly and evidence-based global gene model set for the chordate Ciona intestinalis: new insight into intron and operon populations.</title>
        <authorList>
            <person name="Satou Y."/>
            <person name="Mineta K."/>
            <person name="Ogasawara M."/>
            <person name="Sasakura Y."/>
            <person name="Shoguchi E."/>
            <person name="Ueno K."/>
            <person name="Yamada L."/>
            <person name="Matsumoto J."/>
            <person name="Wasserscheid J."/>
            <person name="Dewar K."/>
            <person name="Wiley G.B."/>
            <person name="Macmil S.L."/>
            <person name="Roe B.A."/>
            <person name="Zeller R.W."/>
            <person name="Hastings K.E."/>
            <person name="Lemaire P."/>
            <person name="Lindquist E."/>
            <person name="Endo T."/>
            <person name="Hotta K."/>
            <person name="Inaba K."/>
        </authorList>
    </citation>
    <scope>NUCLEOTIDE SEQUENCE [LARGE SCALE GENOMIC DNA]</scope>
    <source>
        <strain evidence="1">wild type</strain>
    </source>
</reference>
<organism evidence="1 2">
    <name type="scientific">Ciona intestinalis</name>
    <name type="common">Transparent sea squirt</name>
    <name type="synonym">Ascidia intestinalis</name>
    <dbReference type="NCBI Taxonomy" id="7719"/>
    <lineage>
        <taxon>Eukaryota</taxon>
        <taxon>Metazoa</taxon>
        <taxon>Chordata</taxon>
        <taxon>Tunicata</taxon>
        <taxon>Ascidiacea</taxon>
        <taxon>Phlebobranchia</taxon>
        <taxon>Cionidae</taxon>
        <taxon>Ciona</taxon>
    </lineage>
</organism>
<evidence type="ECO:0000313" key="1">
    <source>
        <dbReference type="Ensembl" id="ENSCINP00000009737.3"/>
    </source>
</evidence>
<dbReference type="Ensembl" id="ENSCINT00000009737.3">
    <property type="protein sequence ID" value="ENSCINP00000009737.3"/>
    <property type="gene ID" value="ENSCING00000004711.3"/>
</dbReference>
<reference evidence="1" key="4">
    <citation type="submission" date="2025-09" db="UniProtKB">
        <authorList>
            <consortium name="Ensembl"/>
        </authorList>
    </citation>
    <scope>IDENTIFICATION</scope>
</reference>
<dbReference type="InParanoid" id="F6QN87"/>
<dbReference type="HOGENOM" id="CLU_2037219_0_0_1"/>
<dbReference type="AlphaFoldDB" id="F6QN87"/>
<accession>F6QN87</accession>
<dbReference type="Proteomes" id="UP000008144">
    <property type="component" value="Chromosome 1"/>
</dbReference>
<reference evidence="2" key="1">
    <citation type="journal article" date="2002" name="Science">
        <title>The draft genome of Ciona intestinalis: insights into chordate and vertebrate origins.</title>
        <authorList>
            <person name="Dehal P."/>
            <person name="Satou Y."/>
            <person name="Campbell R.K."/>
            <person name="Chapman J."/>
            <person name="Degnan B."/>
            <person name="De Tomaso A."/>
            <person name="Davidson B."/>
            <person name="Di Gregorio A."/>
            <person name="Gelpke M."/>
            <person name="Goodstein D.M."/>
            <person name="Harafuji N."/>
            <person name="Hastings K.E."/>
            <person name="Ho I."/>
            <person name="Hotta K."/>
            <person name="Huang W."/>
            <person name="Kawashima T."/>
            <person name="Lemaire P."/>
            <person name="Martinez D."/>
            <person name="Meinertzhagen I.A."/>
            <person name="Necula S."/>
            <person name="Nonaka M."/>
            <person name="Putnam N."/>
            <person name="Rash S."/>
            <person name="Saiga H."/>
            <person name="Satake M."/>
            <person name="Terry A."/>
            <person name="Yamada L."/>
            <person name="Wang H.G."/>
            <person name="Awazu S."/>
            <person name="Azumi K."/>
            <person name="Boore J."/>
            <person name="Branno M."/>
            <person name="Chin-Bow S."/>
            <person name="DeSantis R."/>
            <person name="Doyle S."/>
            <person name="Francino P."/>
            <person name="Keys D.N."/>
            <person name="Haga S."/>
            <person name="Hayashi H."/>
            <person name="Hino K."/>
            <person name="Imai K.S."/>
            <person name="Inaba K."/>
            <person name="Kano S."/>
            <person name="Kobayashi K."/>
            <person name="Kobayashi M."/>
            <person name="Lee B.I."/>
            <person name="Makabe K.W."/>
            <person name="Manohar C."/>
            <person name="Matassi G."/>
            <person name="Medina M."/>
            <person name="Mochizuki Y."/>
            <person name="Mount S."/>
            <person name="Morishita T."/>
            <person name="Miura S."/>
            <person name="Nakayama A."/>
            <person name="Nishizaka S."/>
            <person name="Nomoto H."/>
            <person name="Ohta F."/>
            <person name="Oishi K."/>
            <person name="Rigoutsos I."/>
            <person name="Sano M."/>
            <person name="Sasaki A."/>
            <person name="Sasakura Y."/>
            <person name="Shoguchi E."/>
            <person name="Shin-i T."/>
            <person name="Spagnuolo A."/>
            <person name="Stainier D."/>
            <person name="Suzuki M.M."/>
            <person name="Tassy O."/>
            <person name="Takatori N."/>
            <person name="Tokuoka M."/>
            <person name="Yagi K."/>
            <person name="Yoshizaki F."/>
            <person name="Wada S."/>
            <person name="Zhang C."/>
            <person name="Hyatt P.D."/>
            <person name="Larimer F."/>
            <person name="Detter C."/>
            <person name="Doggett N."/>
            <person name="Glavina T."/>
            <person name="Hawkins T."/>
            <person name="Richardson P."/>
            <person name="Lucas S."/>
            <person name="Kohara Y."/>
            <person name="Levine M."/>
            <person name="Satoh N."/>
            <person name="Rokhsar D.S."/>
        </authorList>
    </citation>
    <scope>NUCLEOTIDE SEQUENCE [LARGE SCALE GENOMIC DNA]</scope>
</reference>
<protein>
    <submittedName>
        <fullName evidence="1">Uncharacterized protein</fullName>
    </submittedName>
</protein>
<name>F6QN87_CIOIN</name>